<dbReference type="InterPro" id="IPR002477">
    <property type="entry name" value="Peptidoglycan-bd-like"/>
</dbReference>
<dbReference type="PANTHER" id="PTHR30582">
    <property type="entry name" value="L,D-TRANSPEPTIDASE"/>
    <property type="match status" value="1"/>
</dbReference>
<evidence type="ECO:0000256" key="5">
    <source>
        <dbReference type="ARBA" id="ARBA00022984"/>
    </source>
</evidence>
<dbReference type="GO" id="GO:0008360">
    <property type="term" value="P:regulation of cell shape"/>
    <property type="evidence" value="ECO:0007669"/>
    <property type="project" value="UniProtKB-UniRule"/>
</dbReference>
<dbReference type="GO" id="GO:0071555">
    <property type="term" value="P:cell wall organization"/>
    <property type="evidence" value="ECO:0007669"/>
    <property type="project" value="UniProtKB-UniRule"/>
</dbReference>
<protein>
    <submittedName>
        <fullName evidence="11">L,D-transpeptidase catalytic domain</fullName>
    </submittedName>
</protein>
<dbReference type="RefSeq" id="WP_143184498.1">
    <property type="nucleotide sequence ID" value="NZ_FQYR01000005.1"/>
</dbReference>
<feature type="active site" description="Nucleophile" evidence="7">
    <location>
        <position position="374"/>
    </location>
</feature>
<feature type="region of interest" description="Disordered" evidence="8">
    <location>
        <begin position="227"/>
        <end position="249"/>
    </location>
</feature>
<dbReference type="OrthoDB" id="9787225at2"/>
<dbReference type="SUPFAM" id="SSF141523">
    <property type="entry name" value="L,D-transpeptidase catalytic domain-like"/>
    <property type="match status" value="1"/>
</dbReference>
<evidence type="ECO:0000313" key="11">
    <source>
        <dbReference type="EMBL" id="SHJ97831.1"/>
    </source>
</evidence>
<evidence type="ECO:0000256" key="1">
    <source>
        <dbReference type="ARBA" id="ARBA00004752"/>
    </source>
</evidence>
<dbReference type="GO" id="GO:0071972">
    <property type="term" value="F:peptidoglycan L,D-transpeptidase activity"/>
    <property type="evidence" value="ECO:0007669"/>
    <property type="project" value="TreeGrafter"/>
</dbReference>
<gene>
    <name evidence="11" type="ORF">SAMN02745181_2928</name>
</gene>
<dbReference type="PROSITE" id="PS52029">
    <property type="entry name" value="LD_TPASE"/>
    <property type="match status" value="1"/>
</dbReference>
<comment type="pathway">
    <text evidence="1 7">Cell wall biogenesis; peptidoglycan biosynthesis.</text>
</comment>
<keyword evidence="3" id="KW-0808">Transferase</keyword>
<dbReference type="GO" id="GO:0016740">
    <property type="term" value="F:transferase activity"/>
    <property type="evidence" value="ECO:0007669"/>
    <property type="project" value="UniProtKB-KW"/>
</dbReference>
<evidence type="ECO:0000256" key="3">
    <source>
        <dbReference type="ARBA" id="ARBA00022679"/>
    </source>
</evidence>
<dbReference type="GO" id="GO:0005576">
    <property type="term" value="C:extracellular region"/>
    <property type="evidence" value="ECO:0007669"/>
    <property type="project" value="TreeGrafter"/>
</dbReference>
<dbReference type="InterPro" id="IPR005490">
    <property type="entry name" value="LD_TPept_cat_dom"/>
</dbReference>
<feature type="chain" id="PRO_5012364471" evidence="9">
    <location>
        <begin position="23"/>
        <end position="398"/>
    </location>
</feature>
<evidence type="ECO:0000256" key="6">
    <source>
        <dbReference type="ARBA" id="ARBA00023316"/>
    </source>
</evidence>
<dbReference type="UniPathway" id="UPA00219"/>
<comment type="similarity">
    <text evidence="2">Belongs to the YkuD family.</text>
</comment>
<dbReference type="Proteomes" id="UP000184510">
    <property type="component" value="Unassembled WGS sequence"/>
</dbReference>
<evidence type="ECO:0000313" key="12">
    <source>
        <dbReference type="Proteomes" id="UP000184510"/>
    </source>
</evidence>
<dbReference type="CDD" id="cd16913">
    <property type="entry name" value="YkuD_like"/>
    <property type="match status" value="1"/>
</dbReference>
<organism evidence="11 12">
    <name type="scientific">Rubritalea squalenifaciens DSM 18772</name>
    <dbReference type="NCBI Taxonomy" id="1123071"/>
    <lineage>
        <taxon>Bacteria</taxon>
        <taxon>Pseudomonadati</taxon>
        <taxon>Verrucomicrobiota</taxon>
        <taxon>Verrucomicrobiia</taxon>
        <taxon>Verrucomicrobiales</taxon>
        <taxon>Rubritaleaceae</taxon>
        <taxon>Rubritalea</taxon>
    </lineage>
</organism>
<dbReference type="Gene3D" id="2.40.440.10">
    <property type="entry name" value="L,D-transpeptidase catalytic domain-like"/>
    <property type="match status" value="1"/>
</dbReference>
<evidence type="ECO:0000256" key="9">
    <source>
        <dbReference type="SAM" id="SignalP"/>
    </source>
</evidence>
<dbReference type="PANTHER" id="PTHR30582:SF30">
    <property type="entry name" value="BLR4375 PROTEIN"/>
    <property type="match status" value="1"/>
</dbReference>
<keyword evidence="9" id="KW-0732">Signal</keyword>
<dbReference type="InParanoid" id="A0A1M6NQ11"/>
<evidence type="ECO:0000259" key="10">
    <source>
        <dbReference type="PROSITE" id="PS52029"/>
    </source>
</evidence>
<dbReference type="InterPro" id="IPR036366">
    <property type="entry name" value="PGBDSf"/>
</dbReference>
<feature type="signal peptide" evidence="9">
    <location>
        <begin position="1"/>
        <end position="22"/>
    </location>
</feature>
<accession>A0A1M6NQ11</accession>
<evidence type="ECO:0000256" key="4">
    <source>
        <dbReference type="ARBA" id="ARBA00022960"/>
    </source>
</evidence>
<keyword evidence="5 7" id="KW-0573">Peptidoglycan synthesis</keyword>
<dbReference type="SUPFAM" id="SSF47090">
    <property type="entry name" value="PGBD-like"/>
    <property type="match status" value="1"/>
</dbReference>
<reference evidence="11 12" key="1">
    <citation type="submission" date="2016-11" db="EMBL/GenBank/DDBJ databases">
        <authorList>
            <person name="Jaros S."/>
            <person name="Januszkiewicz K."/>
            <person name="Wedrychowicz H."/>
        </authorList>
    </citation>
    <scope>NUCLEOTIDE SEQUENCE [LARGE SCALE GENOMIC DNA]</scope>
    <source>
        <strain evidence="11 12">DSM 18772</strain>
    </source>
</reference>
<dbReference type="Pfam" id="PF01471">
    <property type="entry name" value="PG_binding_1"/>
    <property type="match status" value="1"/>
</dbReference>
<dbReference type="AlphaFoldDB" id="A0A1M6NQ11"/>
<proteinExistence type="inferred from homology"/>
<dbReference type="Pfam" id="PF03734">
    <property type="entry name" value="YkuD"/>
    <property type="match status" value="1"/>
</dbReference>
<feature type="domain" description="L,D-TPase catalytic" evidence="10">
    <location>
        <begin position="265"/>
        <end position="398"/>
    </location>
</feature>
<sequence length="398" mass="44291">MLNFLHFITVFCTLALCTQTFAQNGSEGVPEERQEVVRLQIFLDQNHFGPGVIDGKMGTYTKMAVEAYNKRNGLAEGDWDAVQKLAVQEVQDIYAVAIVPDLATKMVDPGFANNKNRSSQARRKSMPYRSIAEFMAERYHTTVDFLEIVNGKEKVKQATTRTPLIVPNVAPFRIELVADGRTHKKDPILSQRWAVIDTTKHQIRIYEPLEGAPPYEEQTSDALAENDELGSLDSSPPEQLESQPLVKTQVDGEALKSGAPPRALIIEEDSSAKPKLTPWDEHRALIVAAFPITPGQPQFIRRGQWKMMNAIEFPTWRYDASLLKTGQRSNSALTIPSGPNNPVGVIWMGLSRRGIGIHGTDSPETIGRSRSAGCVRLTNWDAIELPNYIRPGATVFIK</sequence>
<evidence type="ECO:0000256" key="8">
    <source>
        <dbReference type="SAM" id="MobiDB-lite"/>
    </source>
</evidence>
<dbReference type="Gene3D" id="1.10.101.10">
    <property type="entry name" value="PGBD-like superfamily/PGBD"/>
    <property type="match status" value="1"/>
</dbReference>
<keyword evidence="12" id="KW-1185">Reference proteome</keyword>
<dbReference type="InterPro" id="IPR036365">
    <property type="entry name" value="PGBD-like_sf"/>
</dbReference>
<name>A0A1M6NQ11_9BACT</name>
<keyword evidence="6 7" id="KW-0961">Cell wall biogenesis/degradation</keyword>
<dbReference type="EMBL" id="FQYR01000005">
    <property type="protein sequence ID" value="SHJ97831.1"/>
    <property type="molecule type" value="Genomic_DNA"/>
</dbReference>
<dbReference type="InterPro" id="IPR050979">
    <property type="entry name" value="LD-transpeptidase"/>
</dbReference>
<evidence type="ECO:0000256" key="2">
    <source>
        <dbReference type="ARBA" id="ARBA00005992"/>
    </source>
</evidence>
<dbReference type="GO" id="GO:0018104">
    <property type="term" value="P:peptidoglycan-protein cross-linking"/>
    <property type="evidence" value="ECO:0007669"/>
    <property type="project" value="TreeGrafter"/>
</dbReference>
<feature type="active site" description="Proton donor/acceptor" evidence="7">
    <location>
        <position position="358"/>
    </location>
</feature>
<evidence type="ECO:0000256" key="7">
    <source>
        <dbReference type="PROSITE-ProRule" id="PRU01373"/>
    </source>
</evidence>
<keyword evidence="4 7" id="KW-0133">Cell shape</keyword>
<dbReference type="STRING" id="1123071.SAMN02745181_2928"/>
<dbReference type="InterPro" id="IPR038063">
    <property type="entry name" value="Transpep_catalytic_dom"/>
</dbReference>
<feature type="compositionally biased region" description="Polar residues" evidence="8">
    <location>
        <begin position="232"/>
        <end position="246"/>
    </location>
</feature>